<comment type="caution">
    <text evidence="1">The sequence shown here is derived from an EMBL/GenBank/DDBJ whole genome shotgun (WGS) entry which is preliminary data.</text>
</comment>
<evidence type="ECO:0000313" key="1">
    <source>
        <dbReference type="EMBL" id="KAJ8975753.1"/>
    </source>
</evidence>
<gene>
    <name evidence="1" type="ORF">NQ317_008108</name>
</gene>
<accession>A0ABQ9JC33</accession>
<protein>
    <submittedName>
        <fullName evidence="1">Uncharacterized protein</fullName>
    </submittedName>
</protein>
<dbReference type="EMBL" id="JAPWTJ010000771">
    <property type="protein sequence ID" value="KAJ8975753.1"/>
    <property type="molecule type" value="Genomic_DNA"/>
</dbReference>
<name>A0ABQ9JC33_9CUCU</name>
<keyword evidence="2" id="KW-1185">Reference proteome</keyword>
<dbReference type="Proteomes" id="UP001162164">
    <property type="component" value="Unassembled WGS sequence"/>
</dbReference>
<sequence>MEIRLSVIKAVLLCAGISTSEKGLFTKIKFLKGLSNNYLNKMQLAFLHNRLFGRCIPKCTSTKEVTKEPVQVTRPEQFQALMAAQMLPGQPLPRHIAQINGKPKIAHMTRTSSGRKQVISWMDAPDDVYFRATETSK</sequence>
<organism evidence="1 2">
    <name type="scientific">Molorchus minor</name>
    <dbReference type="NCBI Taxonomy" id="1323400"/>
    <lineage>
        <taxon>Eukaryota</taxon>
        <taxon>Metazoa</taxon>
        <taxon>Ecdysozoa</taxon>
        <taxon>Arthropoda</taxon>
        <taxon>Hexapoda</taxon>
        <taxon>Insecta</taxon>
        <taxon>Pterygota</taxon>
        <taxon>Neoptera</taxon>
        <taxon>Endopterygota</taxon>
        <taxon>Coleoptera</taxon>
        <taxon>Polyphaga</taxon>
        <taxon>Cucujiformia</taxon>
        <taxon>Chrysomeloidea</taxon>
        <taxon>Cerambycidae</taxon>
        <taxon>Lamiinae</taxon>
        <taxon>Monochamini</taxon>
        <taxon>Molorchus</taxon>
    </lineage>
</organism>
<proteinExistence type="predicted"/>
<evidence type="ECO:0000313" key="2">
    <source>
        <dbReference type="Proteomes" id="UP001162164"/>
    </source>
</evidence>
<reference evidence="1" key="1">
    <citation type="journal article" date="2023" name="Insect Mol. Biol.">
        <title>Genome sequencing provides insights into the evolution of gene families encoding plant cell wall-degrading enzymes in longhorned beetles.</title>
        <authorList>
            <person name="Shin N.R."/>
            <person name="Okamura Y."/>
            <person name="Kirsch R."/>
            <person name="Pauchet Y."/>
        </authorList>
    </citation>
    <scope>NUCLEOTIDE SEQUENCE</scope>
    <source>
        <strain evidence="1">MMC_N1</strain>
    </source>
</reference>